<dbReference type="KEGG" id="azz:DEW08_01560"/>
<evidence type="ECO:0000313" key="3">
    <source>
        <dbReference type="Proteomes" id="UP000245629"/>
    </source>
</evidence>
<sequence length="63" mass="6785">MTPQDFKNWRARMDLTQKAAADALGTTVRAVQMWEAGDRPISRTIALACAAISAGLKPIGDPE</sequence>
<name>A0A2S2CKL1_9PROT</name>
<dbReference type="RefSeq" id="WP_109323881.1">
    <property type="nucleotide sequence ID" value="NZ_CP029352.1"/>
</dbReference>
<keyword evidence="3" id="KW-1185">Reference proteome</keyword>
<organism evidence="2 3">
    <name type="scientific">Azospirillum thermophilum</name>
    <dbReference type="NCBI Taxonomy" id="2202148"/>
    <lineage>
        <taxon>Bacteria</taxon>
        <taxon>Pseudomonadati</taxon>
        <taxon>Pseudomonadota</taxon>
        <taxon>Alphaproteobacteria</taxon>
        <taxon>Rhodospirillales</taxon>
        <taxon>Azospirillaceae</taxon>
        <taxon>Azospirillum</taxon>
    </lineage>
</organism>
<gene>
    <name evidence="2" type="ORF">DEW08_01560</name>
</gene>
<protein>
    <submittedName>
        <fullName evidence="2">Transcriptional regulator</fullName>
    </submittedName>
</protein>
<dbReference type="Gene3D" id="1.10.260.40">
    <property type="entry name" value="lambda repressor-like DNA-binding domains"/>
    <property type="match status" value="1"/>
</dbReference>
<accession>A0A2S2CKL1</accession>
<dbReference type="OrthoDB" id="8234829at2"/>
<dbReference type="CDD" id="cd00093">
    <property type="entry name" value="HTH_XRE"/>
    <property type="match status" value="1"/>
</dbReference>
<dbReference type="Proteomes" id="UP000245629">
    <property type="component" value="Chromosome 1"/>
</dbReference>
<dbReference type="InterPro" id="IPR010982">
    <property type="entry name" value="Lambda_DNA-bd_dom_sf"/>
</dbReference>
<evidence type="ECO:0000313" key="2">
    <source>
        <dbReference type="EMBL" id="AWK85043.1"/>
    </source>
</evidence>
<reference evidence="3" key="1">
    <citation type="submission" date="2018-05" db="EMBL/GenBank/DDBJ databases">
        <title>Azospirillum thermophila sp. nov., a novel isolated from hot spring.</title>
        <authorList>
            <person name="Zhao Z."/>
        </authorList>
    </citation>
    <scope>NUCLEOTIDE SEQUENCE [LARGE SCALE GENOMIC DNA]</scope>
    <source>
        <strain evidence="3">CFH 70021</strain>
    </source>
</reference>
<evidence type="ECO:0000259" key="1">
    <source>
        <dbReference type="PROSITE" id="PS50943"/>
    </source>
</evidence>
<dbReference type="InterPro" id="IPR001387">
    <property type="entry name" value="Cro/C1-type_HTH"/>
</dbReference>
<dbReference type="PROSITE" id="PS50943">
    <property type="entry name" value="HTH_CROC1"/>
    <property type="match status" value="1"/>
</dbReference>
<dbReference type="EMBL" id="CP029352">
    <property type="protein sequence ID" value="AWK85043.1"/>
    <property type="molecule type" value="Genomic_DNA"/>
</dbReference>
<dbReference type="SUPFAM" id="SSF47413">
    <property type="entry name" value="lambda repressor-like DNA-binding domains"/>
    <property type="match status" value="1"/>
</dbReference>
<feature type="domain" description="HTH cro/C1-type" evidence="1">
    <location>
        <begin position="6"/>
        <end position="42"/>
    </location>
</feature>
<dbReference type="GO" id="GO:0003677">
    <property type="term" value="F:DNA binding"/>
    <property type="evidence" value="ECO:0007669"/>
    <property type="project" value="InterPro"/>
</dbReference>
<dbReference type="Pfam" id="PF01381">
    <property type="entry name" value="HTH_3"/>
    <property type="match status" value="1"/>
</dbReference>
<dbReference type="AlphaFoldDB" id="A0A2S2CKL1"/>
<proteinExistence type="predicted"/>